<evidence type="ECO:0000256" key="1">
    <source>
        <dbReference type="SAM" id="Phobius"/>
    </source>
</evidence>
<keyword evidence="1" id="KW-0812">Transmembrane</keyword>
<dbReference type="KEGG" id="sphc:CVN68_10170"/>
<dbReference type="PROSITE" id="PS50883">
    <property type="entry name" value="EAL"/>
    <property type="match status" value="1"/>
</dbReference>
<dbReference type="CDD" id="cd01948">
    <property type="entry name" value="EAL"/>
    <property type="match status" value="1"/>
</dbReference>
<dbReference type="PANTHER" id="PTHR33121:SF79">
    <property type="entry name" value="CYCLIC DI-GMP PHOSPHODIESTERASE PDED-RELATED"/>
    <property type="match status" value="1"/>
</dbReference>
<keyword evidence="1" id="KW-1133">Transmembrane helix</keyword>
<dbReference type="InterPro" id="IPR043128">
    <property type="entry name" value="Rev_trsase/Diguanyl_cyclase"/>
</dbReference>
<dbReference type="SMART" id="SM00052">
    <property type="entry name" value="EAL"/>
    <property type="match status" value="1"/>
</dbReference>
<dbReference type="InterPro" id="IPR001633">
    <property type="entry name" value="EAL_dom"/>
</dbReference>
<keyword evidence="4" id="KW-1185">Reference proteome</keyword>
<accession>A0A2K8MEG8</accession>
<dbReference type="SUPFAM" id="SSF55073">
    <property type="entry name" value="Nucleotide cyclase"/>
    <property type="match status" value="1"/>
</dbReference>
<dbReference type="PANTHER" id="PTHR33121">
    <property type="entry name" value="CYCLIC DI-GMP PHOSPHODIESTERASE PDEF"/>
    <property type="match status" value="1"/>
</dbReference>
<dbReference type="Pfam" id="PF00563">
    <property type="entry name" value="EAL"/>
    <property type="match status" value="1"/>
</dbReference>
<dbReference type="Proteomes" id="UP000229081">
    <property type="component" value="Chromosome"/>
</dbReference>
<protein>
    <submittedName>
        <fullName evidence="3">EAL domain-containing protein</fullName>
    </submittedName>
</protein>
<dbReference type="EMBL" id="CP024923">
    <property type="protein sequence ID" value="ATY32298.1"/>
    <property type="molecule type" value="Genomic_DNA"/>
</dbReference>
<dbReference type="InterPro" id="IPR035919">
    <property type="entry name" value="EAL_sf"/>
</dbReference>
<proteinExistence type="predicted"/>
<evidence type="ECO:0000313" key="3">
    <source>
        <dbReference type="EMBL" id="ATY32298.1"/>
    </source>
</evidence>
<sequence>MSRGVTKHLMRRAYLPEGSGSSRFLRVGGWLLAGAGVVAGAALGYPALFFGAMAAVSLGAALRMRRRVSAVAARLAGLARIEVATSPWETLRRATALLEDRVRSTEDRLEQRHALTGLPTREPLLVQMKREGAGTLGLIALNDFDRLCAFDPALADRALKHFAERITRMVGDARMVAHVDRSHFALWLGSGVSADEAERQLVAISYALGDVMHEDGRELVPEVRVHHAEWSALQEAAPATLARVLAACAAGTEGPLQVQRVDATSATAERDRYALEQDLRGALHNNEFELRYQPQIDAASGRVIGAEALLRWHNPMRGMVSPGLFIPVLESAGLIEEVGLWVLNAACREARSWHRLGQGPLTVAVNVSAHQLDRPDIHTLIKRTLERHSLRAGLLEIELTESAAAADVGRAERLFETLHGLGIHIAIDDFGTGFSSLSALRVLAFDKIKIDRQFVTEVEHRRDSQAICQSIIALARGLGIRVLAEGVERQEEYLWLRRHGCSEFQGYYFSPPLGGTEFQSFVCNSAPLRDRLVLDARQVQTSLSRKLAR</sequence>
<dbReference type="GO" id="GO:0071111">
    <property type="term" value="F:cyclic-guanylate-specific phosphodiesterase activity"/>
    <property type="evidence" value="ECO:0007669"/>
    <property type="project" value="InterPro"/>
</dbReference>
<dbReference type="Gene3D" id="3.20.20.450">
    <property type="entry name" value="EAL domain"/>
    <property type="match status" value="1"/>
</dbReference>
<keyword evidence="1" id="KW-0472">Membrane</keyword>
<dbReference type="InterPro" id="IPR029787">
    <property type="entry name" value="Nucleotide_cyclase"/>
</dbReference>
<dbReference type="SUPFAM" id="SSF141868">
    <property type="entry name" value="EAL domain-like"/>
    <property type="match status" value="1"/>
</dbReference>
<dbReference type="InterPro" id="IPR050706">
    <property type="entry name" value="Cyclic-di-GMP_PDE-like"/>
</dbReference>
<evidence type="ECO:0000259" key="2">
    <source>
        <dbReference type="PROSITE" id="PS50883"/>
    </source>
</evidence>
<name>A0A2K8MEG8_9SPHN</name>
<feature type="transmembrane region" description="Helical" evidence="1">
    <location>
        <begin position="30"/>
        <end position="58"/>
    </location>
</feature>
<feature type="domain" description="EAL" evidence="2">
    <location>
        <begin position="272"/>
        <end position="526"/>
    </location>
</feature>
<organism evidence="3 4">
    <name type="scientific">Sphingomonas psychrotolerans</name>
    <dbReference type="NCBI Taxonomy" id="1327635"/>
    <lineage>
        <taxon>Bacteria</taxon>
        <taxon>Pseudomonadati</taxon>
        <taxon>Pseudomonadota</taxon>
        <taxon>Alphaproteobacteria</taxon>
        <taxon>Sphingomonadales</taxon>
        <taxon>Sphingomonadaceae</taxon>
        <taxon>Sphingomonas</taxon>
    </lineage>
</organism>
<dbReference type="AlphaFoldDB" id="A0A2K8MEG8"/>
<dbReference type="Gene3D" id="3.30.70.270">
    <property type="match status" value="1"/>
</dbReference>
<dbReference type="OrthoDB" id="9814202at2"/>
<gene>
    <name evidence="3" type="ORF">CVN68_10170</name>
</gene>
<evidence type="ECO:0000313" key="4">
    <source>
        <dbReference type="Proteomes" id="UP000229081"/>
    </source>
</evidence>
<reference evidence="3 4" key="1">
    <citation type="submission" date="2017-11" db="EMBL/GenBank/DDBJ databases">
        <title>Complete genome sequence of Sphingomonas sp. Strain Cra20, a psychrotolerant potential plant growth promoting rhizobacteria.</title>
        <authorList>
            <person name="Luo Y."/>
        </authorList>
    </citation>
    <scope>NUCLEOTIDE SEQUENCE [LARGE SCALE GENOMIC DNA]</scope>
    <source>
        <strain evidence="3 4">Cra20</strain>
    </source>
</reference>